<name>A0AAJ6BQG9_9SPHN</name>
<dbReference type="Proteomes" id="UP001218362">
    <property type="component" value="Chromosome"/>
</dbReference>
<reference evidence="1" key="1">
    <citation type="submission" date="2023-03" db="EMBL/GenBank/DDBJ databases">
        <title>Andean soil-derived lignocellulolytic bacterial consortium as a source of novel taxa and putative plastic-active enzymes.</title>
        <authorList>
            <person name="Diaz-Garcia L."/>
            <person name="Chuvochina M."/>
            <person name="Feuerriegel G."/>
            <person name="Bunk B."/>
            <person name="Sproer C."/>
            <person name="Streit W.R."/>
            <person name="Rodriguez L.M."/>
            <person name="Overmann J."/>
            <person name="Jimenez D.J."/>
        </authorList>
    </citation>
    <scope>NUCLEOTIDE SEQUENCE</scope>
    <source>
        <strain evidence="1">MAG 26</strain>
    </source>
</reference>
<dbReference type="KEGG" id="acob:P0Y56_05290"/>
<evidence type="ECO:0000313" key="2">
    <source>
        <dbReference type="Proteomes" id="UP001218362"/>
    </source>
</evidence>
<dbReference type="EMBL" id="CP119316">
    <property type="protein sequence ID" value="WEK47708.1"/>
    <property type="molecule type" value="Genomic_DNA"/>
</dbReference>
<protein>
    <submittedName>
        <fullName evidence="1">Ribonuclease</fullName>
    </submittedName>
</protein>
<sequence>MAEWLVEQGIGEERAILAEGDEILAAKLRWPGTLASGQVEDARLVSRVTGSKRGTARFSSGEEALVSGLPRDANEGAAIRLVVTRAAIAESGRTKLAHARPTDEAPRTAPSLAETLGARIVHRFPLADWDALLGDVFSREIAFDGGTLLLNPTPAMMLIDVDGALPPRLLALAAVPAIGGALRQFDIGGSVGIDFPTLSAKDERRAVDSALEKALDDWPHERTAMNGFGFVQLVARLEGPSLLQRIAADRAGAAARLLLRRAEAVEEPGTVRLICHPAVAAKLSDDWLAELARRTGRTISVETDPALALEGGYAQAFPR</sequence>
<organism evidence="1 2">
    <name type="scientific">Candidatus Andeanibacterium colombiense</name>
    <dbReference type="NCBI Taxonomy" id="3121345"/>
    <lineage>
        <taxon>Bacteria</taxon>
        <taxon>Pseudomonadati</taxon>
        <taxon>Pseudomonadota</taxon>
        <taxon>Alphaproteobacteria</taxon>
        <taxon>Sphingomonadales</taxon>
        <taxon>Sphingomonadaceae</taxon>
        <taxon>Candidatus Andeanibacterium</taxon>
    </lineage>
</organism>
<dbReference type="AlphaFoldDB" id="A0AAJ6BQG9"/>
<accession>A0AAJ6BQG9</accession>
<gene>
    <name evidence="1" type="ORF">P0Y56_05290</name>
</gene>
<proteinExistence type="predicted"/>
<evidence type="ECO:0000313" key="1">
    <source>
        <dbReference type="EMBL" id="WEK47708.1"/>
    </source>
</evidence>